<dbReference type="KEGG" id="ahm:TL08_02950"/>
<dbReference type="Proteomes" id="UP000095210">
    <property type="component" value="Chromosome"/>
</dbReference>
<dbReference type="RefSeq" id="WP_069846375.1">
    <property type="nucleotide sequence ID" value="NZ_CP014859.1"/>
</dbReference>
<accession>A0AAC9MWR6</accession>
<reference evidence="3" key="1">
    <citation type="submission" date="2016-03" db="EMBL/GenBank/DDBJ databases">
        <title>Complete genome sequence of the type strain Actinoalloteichus hymeniacidonis DSM 45092.</title>
        <authorList>
            <person name="Schaffert L."/>
            <person name="Albersmeier A."/>
            <person name="Winkler A."/>
            <person name="Kalinowski J."/>
            <person name="Zotchev S."/>
            <person name="Ruckert C."/>
        </authorList>
    </citation>
    <scope>NUCLEOTIDE SEQUENCE [LARGE SCALE GENOMIC DNA]</scope>
    <source>
        <strain evidence="3">HPA177(T) (DSM 45092(T))</strain>
    </source>
</reference>
<proteinExistence type="predicted"/>
<protein>
    <submittedName>
        <fullName evidence="2">Uncharacterized protein</fullName>
    </submittedName>
</protein>
<evidence type="ECO:0000256" key="1">
    <source>
        <dbReference type="SAM" id="MobiDB-lite"/>
    </source>
</evidence>
<gene>
    <name evidence="2" type="ORF">TL08_02950</name>
</gene>
<sequence>MSAEKDIWNFEPSEDLLRSLDDLSPERRHAAMDQLNRGRAAMVAARDALRDSARDMEQMVRNLRPLLQEADTEDRREAVLDMMMCAQLSAEAALALVRADPKASAEHQRSVEEHIRRLKDRMDRP</sequence>
<keyword evidence="3" id="KW-1185">Reference proteome</keyword>
<evidence type="ECO:0000313" key="2">
    <source>
        <dbReference type="EMBL" id="AOS61424.1"/>
    </source>
</evidence>
<dbReference type="EMBL" id="CP014859">
    <property type="protein sequence ID" value="AOS61424.1"/>
    <property type="molecule type" value="Genomic_DNA"/>
</dbReference>
<name>A0AAC9MWR6_9PSEU</name>
<dbReference type="AlphaFoldDB" id="A0AAC9MWR6"/>
<feature type="region of interest" description="Disordered" evidence="1">
    <location>
        <begin position="101"/>
        <end position="125"/>
    </location>
</feature>
<organism evidence="2 3">
    <name type="scientific">Actinoalloteichus hymeniacidonis</name>
    <dbReference type="NCBI Taxonomy" id="340345"/>
    <lineage>
        <taxon>Bacteria</taxon>
        <taxon>Bacillati</taxon>
        <taxon>Actinomycetota</taxon>
        <taxon>Actinomycetes</taxon>
        <taxon>Pseudonocardiales</taxon>
        <taxon>Pseudonocardiaceae</taxon>
        <taxon>Actinoalloteichus</taxon>
    </lineage>
</organism>
<evidence type="ECO:0000313" key="3">
    <source>
        <dbReference type="Proteomes" id="UP000095210"/>
    </source>
</evidence>